<evidence type="ECO:0000313" key="3">
    <source>
        <dbReference type="Proteomes" id="UP001634747"/>
    </source>
</evidence>
<keyword evidence="1" id="KW-0472">Membrane</keyword>
<dbReference type="EMBL" id="JBJYXY010000001">
    <property type="protein sequence ID" value="MFN2975218.1"/>
    <property type="molecule type" value="Genomic_DNA"/>
</dbReference>
<organism evidence="2 3">
    <name type="scientific">Terriglobus aquaticus</name>
    <dbReference type="NCBI Taxonomy" id="940139"/>
    <lineage>
        <taxon>Bacteria</taxon>
        <taxon>Pseudomonadati</taxon>
        <taxon>Acidobacteriota</taxon>
        <taxon>Terriglobia</taxon>
        <taxon>Terriglobales</taxon>
        <taxon>Acidobacteriaceae</taxon>
        <taxon>Terriglobus</taxon>
    </lineage>
</organism>
<accession>A0ABW9KJ23</accession>
<keyword evidence="1" id="KW-0812">Transmembrane</keyword>
<keyword evidence="3" id="KW-1185">Reference proteome</keyword>
<evidence type="ECO:0000313" key="2">
    <source>
        <dbReference type="EMBL" id="MFN2975218.1"/>
    </source>
</evidence>
<keyword evidence="1" id="KW-1133">Transmembrane helix</keyword>
<evidence type="ECO:0000256" key="1">
    <source>
        <dbReference type="SAM" id="Phobius"/>
    </source>
</evidence>
<dbReference type="RefSeq" id="WP_263413251.1">
    <property type="nucleotide sequence ID" value="NZ_BAABBH010000001.1"/>
</dbReference>
<comment type="caution">
    <text evidence="2">The sequence shown here is derived from an EMBL/GenBank/DDBJ whole genome shotgun (WGS) entry which is preliminary data.</text>
</comment>
<proteinExistence type="predicted"/>
<feature type="transmembrane region" description="Helical" evidence="1">
    <location>
        <begin position="72"/>
        <end position="94"/>
    </location>
</feature>
<gene>
    <name evidence="2" type="ORF">ACK2TP_05530</name>
</gene>
<sequence>MATILSSNERNKPVSDEQAMHDVMALLDEWQAPEPSPWFDGRMMARFREEQQRAPEGWFARLRYRMQFGNPIGYRPVLAGATALLLLAGGGSYLELSHMHQAPATSTSRTLQDLQVLDNNDQAIQQMDQLLDSDDNNSNSGSAL</sequence>
<reference evidence="2 3" key="1">
    <citation type="submission" date="2024-12" db="EMBL/GenBank/DDBJ databases">
        <authorList>
            <person name="Lee Y."/>
        </authorList>
    </citation>
    <scope>NUCLEOTIDE SEQUENCE [LARGE SCALE GENOMIC DNA]</scope>
    <source>
        <strain evidence="2 3">03SUJ4</strain>
    </source>
</reference>
<dbReference type="Proteomes" id="UP001634747">
    <property type="component" value="Unassembled WGS sequence"/>
</dbReference>
<protein>
    <submittedName>
        <fullName evidence="2">Uncharacterized protein</fullName>
    </submittedName>
</protein>
<name>A0ABW9KJ23_9BACT</name>